<proteinExistence type="predicted"/>
<dbReference type="AlphaFoldDB" id="A0A371GPV6"/>
<reference evidence="2" key="1">
    <citation type="submission" date="2018-05" db="EMBL/GenBank/DDBJ databases">
        <title>Draft genome of Mucuna pruriens seed.</title>
        <authorList>
            <person name="Nnadi N.E."/>
            <person name="Vos R."/>
            <person name="Hasami M.H."/>
            <person name="Devisetty U.K."/>
            <person name="Aguiy J.C."/>
        </authorList>
    </citation>
    <scope>NUCLEOTIDE SEQUENCE [LARGE SCALE GENOMIC DNA]</scope>
    <source>
        <strain evidence="2">JCA_2017</strain>
    </source>
</reference>
<dbReference type="STRING" id="157652.A0A371GPV6"/>
<dbReference type="Gene3D" id="3.10.10.10">
    <property type="entry name" value="HIV Type 1 Reverse Transcriptase, subunit A, domain 1"/>
    <property type="match status" value="1"/>
</dbReference>
<dbReference type="OrthoDB" id="420169at2759"/>
<dbReference type="InterPro" id="IPR053134">
    <property type="entry name" value="RNA-dir_DNA_polymerase"/>
</dbReference>
<protein>
    <recommendedName>
        <fullName evidence="1">Reverse transcriptase domain-containing protein</fullName>
    </recommendedName>
</protein>
<sequence length="153" mass="17272">MPGINPEFICHCLSVASGFRLVAQRQRKLGEEKRRAAREETKKFLTVGFIYEIQYPTWLANVVMVKKAIGKWRMCLNYTDLNKACPNDPYPLPSIDRLVGGASGSALLSFMDIKMHPQDEAKTAFITNVGAYCYKVIPFGLKNVGATYQRMMD</sequence>
<dbReference type="Proteomes" id="UP000257109">
    <property type="component" value="Unassembled WGS sequence"/>
</dbReference>
<dbReference type="CDD" id="cd01647">
    <property type="entry name" value="RT_LTR"/>
    <property type="match status" value="1"/>
</dbReference>
<accession>A0A371GPV6</accession>
<evidence type="ECO:0000259" key="1">
    <source>
        <dbReference type="Pfam" id="PF00078"/>
    </source>
</evidence>
<gene>
    <name evidence="2" type="ORF">CR513_25480</name>
</gene>
<name>A0A371GPV6_MUCPR</name>
<dbReference type="PANTHER" id="PTHR24559">
    <property type="entry name" value="TRANSPOSON TY3-I GAG-POL POLYPROTEIN"/>
    <property type="match status" value="1"/>
</dbReference>
<comment type="caution">
    <text evidence="2">The sequence shown here is derived from an EMBL/GenBank/DDBJ whole genome shotgun (WGS) entry which is preliminary data.</text>
</comment>
<feature type="non-terminal residue" evidence="2">
    <location>
        <position position="1"/>
    </location>
</feature>
<dbReference type="PANTHER" id="PTHR24559:SF444">
    <property type="entry name" value="REVERSE TRANSCRIPTASE DOMAIN-CONTAINING PROTEIN"/>
    <property type="match status" value="1"/>
</dbReference>
<dbReference type="EMBL" id="QJKJ01004875">
    <property type="protein sequence ID" value="RDX92393.1"/>
    <property type="molecule type" value="Genomic_DNA"/>
</dbReference>
<dbReference type="InterPro" id="IPR043502">
    <property type="entry name" value="DNA/RNA_pol_sf"/>
</dbReference>
<evidence type="ECO:0000313" key="3">
    <source>
        <dbReference type="Proteomes" id="UP000257109"/>
    </source>
</evidence>
<dbReference type="SUPFAM" id="SSF56672">
    <property type="entry name" value="DNA/RNA polymerases"/>
    <property type="match status" value="1"/>
</dbReference>
<organism evidence="2 3">
    <name type="scientific">Mucuna pruriens</name>
    <name type="common">Velvet bean</name>
    <name type="synonym">Dolichos pruriens</name>
    <dbReference type="NCBI Taxonomy" id="157652"/>
    <lineage>
        <taxon>Eukaryota</taxon>
        <taxon>Viridiplantae</taxon>
        <taxon>Streptophyta</taxon>
        <taxon>Embryophyta</taxon>
        <taxon>Tracheophyta</taxon>
        <taxon>Spermatophyta</taxon>
        <taxon>Magnoliopsida</taxon>
        <taxon>eudicotyledons</taxon>
        <taxon>Gunneridae</taxon>
        <taxon>Pentapetalae</taxon>
        <taxon>rosids</taxon>
        <taxon>fabids</taxon>
        <taxon>Fabales</taxon>
        <taxon>Fabaceae</taxon>
        <taxon>Papilionoideae</taxon>
        <taxon>50 kb inversion clade</taxon>
        <taxon>NPAAA clade</taxon>
        <taxon>indigoferoid/millettioid clade</taxon>
        <taxon>Phaseoleae</taxon>
        <taxon>Mucuna</taxon>
    </lineage>
</organism>
<dbReference type="InterPro" id="IPR000477">
    <property type="entry name" value="RT_dom"/>
</dbReference>
<feature type="domain" description="Reverse transcriptase" evidence="1">
    <location>
        <begin position="66"/>
        <end position="153"/>
    </location>
</feature>
<keyword evidence="3" id="KW-1185">Reference proteome</keyword>
<dbReference type="Pfam" id="PF00078">
    <property type="entry name" value="RVT_1"/>
    <property type="match status" value="1"/>
</dbReference>
<evidence type="ECO:0000313" key="2">
    <source>
        <dbReference type="EMBL" id="RDX92393.1"/>
    </source>
</evidence>